<reference evidence="1" key="1">
    <citation type="submission" date="2022-09" db="EMBL/GenBank/DDBJ databases">
        <title>Tahibacter sp. nov., isolated from a fresh water.</title>
        <authorList>
            <person name="Baek J.H."/>
            <person name="Lee J.K."/>
            <person name="Kim J.M."/>
            <person name="Jeon C.O."/>
        </authorList>
    </citation>
    <scope>NUCLEOTIDE SEQUENCE</scope>
    <source>
        <strain evidence="1">W38</strain>
    </source>
</reference>
<dbReference type="Proteomes" id="UP001064632">
    <property type="component" value="Chromosome"/>
</dbReference>
<sequence>MPWDSGRPGLYAFLTGFERDADGALPAADALLVGAGEIFEKLIHGGPAQDMSDYADGVDEVQAWLAHLRRGCPSDLQVLLSVDRLRHWVRDEGGAVALPADRGWTAEVRAAVASACDGVVASGRWLPIVEQGFAEEQRFPFWRACRAAEILGLDPWERRYERQEKDGSDEWYDLMRTDDPQRVQRVVALAQRQIDFAAIATGPACDPGLGERFREHQAMEFIVTPLASFPGMGWPVVEAALRSPVIRSRNAALGVLAAWGEARWPQSARHVLLQAQAE</sequence>
<protein>
    <submittedName>
        <fullName evidence="1">Uncharacterized protein</fullName>
    </submittedName>
</protein>
<dbReference type="EMBL" id="CP104694">
    <property type="protein sequence ID" value="UXI65886.1"/>
    <property type="molecule type" value="Genomic_DNA"/>
</dbReference>
<accession>A0ABY6B707</accession>
<keyword evidence="2" id="KW-1185">Reference proteome</keyword>
<proteinExistence type="predicted"/>
<organism evidence="1 2">
    <name type="scientific">Tahibacter amnicola</name>
    <dbReference type="NCBI Taxonomy" id="2976241"/>
    <lineage>
        <taxon>Bacteria</taxon>
        <taxon>Pseudomonadati</taxon>
        <taxon>Pseudomonadota</taxon>
        <taxon>Gammaproteobacteria</taxon>
        <taxon>Lysobacterales</taxon>
        <taxon>Rhodanobacteraceae</taxon>
        <taxon>Tahibacter</taxon>
    </lineage>
</organism>
<evidence type="ECO:0000313" key="1">
    <source>
        <dbReference type="EMBL" id="UXI65886.1"/>
    </source>
</evidence>
<evidence type="ECO:0000313" key="2">
    <source>
        <dbReference type="Proteomes" id="UP001064632"/>
    </source>
</evidence>
<gene>
    <name evidence="1" type="ORF">N4264_14075</name>
</gene>
<name>A0ABY6B707_9GAMM</name>
<dbReference type="RefSeq" id="WP_261692881.1">
    <property type="nucleotide sequence ID" value="NZ_CP104694.1"/>
</dbReference>